<dbReference type="VEuPathDB" id="TrichDB:TVAGG3_0945640"/>
<dbReference type="Proteomes" id="UP000001542">
    <property type="component" value="Unassembled WGS sequence"/>
</dbReference>
<dbReference type="EMBL" id="DS113444">
    <property type="protein sequence ID" value="EAY05617.1"/>
    <property type="molecule type" value="Genomic_DNA"/>
</dbReference>
<protein>
    <submittedName>
        <fullName evidence="1">Uncharacterized protein</fullName>
    </submittedName>
</protein>
<accession>A2EP13</accession>
<reference evidence="1" key="1">
    <citation type="submission" date="2006-10" db="EMBL/GenBank/DDBJ databases">
        <authorList>
            <person name="Amadeo P."/>
            <person name="Zhao Q."/>
            <person name="Wortman J."/>
            <person name="Fraser-Liggett C."/>
            <person name="Carlton J."/>
        </authorList>
    </citation>
    <scope>NUCLEOTIDE SEQUENCE</scope>
    <source>
        <strain evidence="1">G3</strain>
    </source>
</reference>
<name>A2EP13_TRIV3</name>
<dbReference type="KEGG" id="tva:4763484"/>
<sequence>MDDVCTEFLKLHNMLAEAEYYLQNMDLSMFMLYAGMEEASKVKEFLNSIYKNEKLLNANDSETNTHLYWAIKSFLAKYDFKDENLDTAILFLTIKRLNPLFYQLTYKSLTDSSFQKLSGKELSSIFQFFNLLFVNHGLLHSIQPYIANLVNLVPIDMMFSQYGFGALSFYENPPYEFLIKGKLKIISFIQSFSLPSNYIFPKISQIFQVRFGNQFLYPNSFPECGEDGLILSLMHSCLLKNTNFTDFAYQKYIFGINEKDTTIFTKIAEVMPEILPWFAVASIKYIGGDIKTMKEIKNIIKANNNLSSLASDVIYRIYNDLKLLIISSQIQKKKLSYSDLTRYSIPYLLKYDFSSEYVTKLLEKSLFSITDSVRNTDFDFIHAYMAISNVLELLLAKTDDYSAYDASLKVMENDLRKIQDENTRKSTISAIYSCLFIQNNGSFLCILALAKKILKILVKLSDQEEILDLLISVDNIAYRIGYSTISAAFIDRKSLFYQLIGRSQFEASGKIACNDEKLTQINVIAAEISKLKSGQKLNSEILSKQQIDVVKLESAFFIPECRNNLTEIVAENEIGQLQEKRLQNGHNLLDILGDFNSPAPNYTAFQDFLSLIKNVDLQDKPITEILLDVSNIGDISETKKRFMSYGFDIFGFWLNHLDKVKLSDQIISEFSPEYPTECLAIAMTQNTSVLPNFEKLNIGNVMKKYIQTLNFHEIGLDEIQTLIDKEQFAEALKFINQISNFEIRERELFVLLRSSLGSHKFDPSILDDIVYQVDQDEFKQLIERDYQTFRIRAASELRKYEVFPPLALFYITIFNLTSVGEFENPLIGDYIKGCDIPMSIQTIGSQIPFENLLYMINEDMLDNSFKFICETLIKMPNDLSVLLQKYPNKISSVFKVLKNDQSFHSTFLRYCPSKYRNLFGTLMNLSEISKNDSDFDFSTQSFQSSIRKLLLEYHGVDMIKNLFPKYVDLCERFPESKKIFNETIQEIIVREISSISVTNISDEMSAKRLILQLLKFPMSEEEREKVDCINQVINLGIFQRFNVSYSFENYPTESFARNISDFLFKYEFDQDAIQVCSTFGISFEEHAAKRLDITFFLGVADASRFWAQFTTVNEDNIMSSLFFGLCVTDSLVQDILKMNIQSLTAPSFNFLQTVRDLVLKRPKQSQKRQSDLQSFVSYFVRPTNRAIHVLCSCGFLELAVNLLFSLPQDENASKIFIEDVTYPVISRFSINNISTILYQFDPGLSFVQSYILALIDFFRSRSMYCSLLTFLITVNWLEDAAIAATFCFNNSTKYSWKLKYLYNSEELLRQALNIRRGDFQVDDSFPFRPSDLSEAQINRLMSEVHLHMKMFEITKYSKSKELINALSTIINDDNAENIAVMLGLDGYFKLINEICELYSFTKQEIYNKISLKICEFPTEEGVVLINKAKQTFSSQDFLHLIIKNLLDNLLMSENQWFKIPFYLNETINDPETRCLLLLDYNFLSDASELATKYKFKKLYPLIAHKASQVCADTVLIYMFEKLR</sequence>
<reference evidence="1" key="2">
    <citation type="journal article" date="2007" name="Science">
        <title>Draft genome sequence of the sexually transmitted pathogen Trichomonas vaginalis.</title>
        <authorList>
            <person name="Carlton J.M."/>
            <person name="Hirt R.P."/>
            <person name="Silva J.C."/>
            <person name="Delcher A.L."/>
            <person name="Schatz M."/>
            <person name="Zhao Q."/>
            <person name="Wortman J.R."/>
            <person name="Bidwell S.L."/>
            <person name="Alsmark U.C.M."/>
            <person name="Besteiro S."/>
            <person name="Sicheritz-Ponten T."/>
            <person name="Noel C.J."/>
            <person name="Dacks J.B."/>
            <person name="Foster P.G."/>
            <person name="Simillion C."/>
            <person name="Van de Peer Y."/>
            <person name="Miranda-Saavedra D."/>
            <person name="Barton G.J."/>
            <person name="Westrop G.D."/>
            <person name="Mueller S."/>
            <person name="Dessi D."/>
            <person name="Fiori P.L."/>
            <person name="Ren Q."/>
            <person name="Paulsen I."/>
            <person name="Zhang H."/>
            <person name="Bastida-Corcuera F.D."/>
            <person name="Simoes-Barbosa A."/>
            <person name="Brown M.T."/>
            <person name="Hayes R.D."/>
            <person name="Mukherjee M."/>
            <person name="Okumura C.Y."/>
            <person name="Schneider R."/>
            <person name="Smith A.J."/>
            <person name="Vanacova S."/>
            <person name="Villalvazo M."/>
            <person name="Haas B.J."/>
            <person name="Pertea M."/>
            <person name="Feldblyum T.V."/>
            <person name="Utterback T.R."/>
            <person name="Shu C.L."/>
            <person name="Osoegawa K."/>
            <person name="de Jong P.J."/>
            <person name="Hrdy I."/>
            <person name="Horvathova L."/>
            <person name="Zubacova Z."/>
            <person name="Dolezal P."/>
            <person name="Malik S.B."/>
            <person name="Logsdon J.M. Jr."/>
            <person name="Henze K."/>
            <person name="Gupta A."/>
            <person name="Wang C.C."/>
            <person name="Dunne R.L."/>
            <person name="Upcroft J.A."/>
            <person name="Upcroft P."/>
            <person name="White O."/>
            <person name="Salzberg S.L."/>
            <person name="Tang P."/>
            <person name="Chiu C.-H."/>
            <person name="Lee Y.-S."/>
            <person name="Embley T.M."/>
            <person name="Coombs G.H."/>
            <person name="Mottram J.C."/>
            <person name="Tachezy J."/>
            <person name="Fraser-Liggett C.M."/>
            <person name="Johnson P.J."/>
        </authorList>
    </citation>
    <scope>NUCLEOTIDE SEQUENCE [LARGE SCALE GENOMIC DNA]</scope>
    <source>
        <strain evidence="1">G3</strain>
    </source>
</reference>
<dbReference type="InParanoid" id="A2EP13"/>
<organism evidence="1 2">
    <name type="scientific">Trichomonas vaginalis (strain ATCC PRA-98 / G3)</name>
    <dbReference type="NCBI Taxonomy" id="412133"/>
    <lineage>
        <taxon>Eukaryota</taxon>
        <taxon>Metamonada</taxon>
        <taxon>Parabasalia</taxon>
        <taxon>Trichomonadida</taxon>
        <taxon>Trichomonadidae</taxon>
        <taxon>Trichomonas</taxon>
    </lineage>
</organism>
<gene>
    <name evidence="1" type="ORF">TVAG_263870</name>
</gene>
<dbReference type="RefSeq" id="XP_001317840.1">
    <property type="nucleotide sequence ID" value="XM_001317805.1"/>
</dbReference>
<keyword evidence="2" id="KW-1185">Reference proteome</keyword>
<dbReference type="VEuPathDB" id="TrichDB:TVAG_263870"/>
<proteinExistence type="predicted"/>
<evidence type="ECO:0000313" key="2">
    <source>
        <dbReference type="Proteomes" id="UP000001542"/>
    </source>
</evidence>
<evidence type="ECO:0000313" key="1">
    <source>
        <dbReference type="EMBL" id="EAY05617.1"/>
    </source>
</evidence>